<sequence>MNTPERTADAPSDVPGFGTAVAAESLYLANLMVAPGLAFAALLVLWFKHRHSAPPLARCHLRQTIAGTLWGGALLVLVNAAIILMGGYDAPHTWVLVILYFTTCHSTLILFGAIGFAKAMSAKPYVYPLIGPRNDD</sequence>
<reference evidence="2 3" key="1">
    <citation type="submission" date="2020-02" db="EMBL/GenBank/DDBJ databases">
        <title>Nitrogenibacter mangrovi gen. nov., sp. nov. isolated from mangrove sediment, a denitrifying betaproteobacterium.</title>
        <authorList>
            <person name="Liao H."/>
            <person name="Tian Y."/>
        </authorList>
    </citation>
    <scope>NUCLEOTIDE SEQUENCE [LARGE SCALE GENOMIC DNA]</scope>
    <source>
        <strain evidence="2 3">M9-3-2</strain>
    </source>
</reference>
<protein>
    <recommendedName>
        <fullName evidence="4">Cytochrome C oxidase subunit III</fullName>
    </recommendedName>
</protein>
<keyword evidence="1" id="KW-0472">Membrane</keyword>
<dbReference type="KEGG" id="azq:G3580_16785"/>
<dbReference type="Proteomes" id="UP000501991">
    <property type="component" value="Chromosome"/>
</dbReference>
<keyword evidence="1" id="KW-1133">Transmembrane helix</keyword>
<organism evidence="2 3">
    <name type="scientific">Nitrogeniibacter mangrovi</name>
    <dbReference type="NCBI Taxonomy" id="2016596"/>
    <lineage>
        <taxon>Bacteria</taxon>
        <taxon>Pseudomonadati</taxon>
        <taxon>Pseudomonadota</taxon>
        <taxon>Betaproteobacteria</taxon>
        <taxon>Rhodocyclales</taxon>
        <taxon>Zoogloeaceae</taxon>
        <taxon>Nitrogeniibacter</taxon>
    </lineage>
</organism>
<keyword evidence="1" id="KW-0812">Transmembrane</keyword>
<feature type="transmembrane region" description="Helical" evidence="1">
    <location>
        <begin position="27"/>
        <end position="47"/>
    </location>
</feature>
<dbReference type="AlphaFoldDB" id="A0A6C1B8R6"/>
<proteinExistence type="predicted"/>
<dbReference type="EMBL" id="CP048836">
    <property type="protein sequence ID" value="QID19128.1"/>
    <property type="molecule type" value="Genomic_DNA"/>
</dbReference>
<keyword evidence="3" id="KW-1185">Reference proteome</keyword>
<feature type="transmembrane region" description="Helical" evidence="1">
    <location>
        <begin position="94"/>
        <end position="117"/>
    </location>
</feature>
<dbReference type="RefSeq" id="WP_173767431.1">
    <property type="nucleotide sequence ID" value="NZ_CP048836.1"/>
</dbReference>
<evidence type="ECO:0000256" key="1">
    <source>
        <dbReference type="SAM" id="Phobius"/>
    </source>
</evidence>
<evidence type="ECO:0000313" key="2">
    <source>
        <dbReference type="EMBL" id="QID19128.1"/>
    </source>
</evidence>
<name>A0A6C1B8R6_9RHOO</name>
<evidence type="ECO:0008006" key="4">
    <source>
        <dbReference type="Google" id="ProtNLM"/>
    </source>
</evidence>
<evidence type="ECO:0000313" key="3">
    <source>
        <dbReference type="Proteomes" id="UP000501991"/>
    </source>
</evidence>
<gene>
    <name evidence="2" type="ORF">G3580_16785</name>
</gene>
<feature type="transmembrane region" description="Helical" evidence="1">
    <location>
        <begin position="68"/>
        <end position="88"/>
    </location>
</feature>
<accession>A0A6C1B8R6</accession>